<proteinExistence type="predicted"/>
<accession>K9ZCK7</accession>
<dbReference type="EMBL" id="CP003659">
    <property type="protein sequence ID" value="AFZ56911.1"/>
    <property type="molecule type" value="Genomic_DNA"/>
</dbReference>
<dbReference type="KEGG" id="acy:Anacy_1400"/>
<dbReference type="Proteomes" id="UP000010474">
    <property type="component" value="Chromosome"/>
</dbReference>
<organism evidence="1 2">
    <name type="scientific">Anabaena cylindrica (strain ATCC 27899 / PCC 7122)</name>
    <dbReference type="NCBI Taxonomy" id="272123"/>
    <lineage>
        <taxon>Bacteria</taxon>
        <taxon>Bacillati</taxon>
        <taxon>Cyanobacteriota</taxon>
        <taxon>Cyanophyceae</taxon>
        <taxon>Nostocales</taxon>
        <taxon>Nostocaceae</taxon>
        <taxon>Anabaena</taxon>
    </lineage>
</organism>
<evidence type="ECO:0000313" key="2">
    <source>
        <dbReference type="Proteomes" id="UP000010474"/>
    </source>
</evidence>
<reference evidence="2" key="1">
    <citation type="journal article" date="2013" name="Proc. Natl. Acad. Sci. U.S.A.">
        <title>Improving the coverage of the cyanobacterial phylum using diversity-driven genome sequencing.</title>
        <authorList>
            <person name="Shih P.M."/>
            <person name="Wu D."/>
            <person name="Latifi A."/>
            <person name="Axen S.D."/>
            <person name="Fewer D.P."/>
            <person name="Talla E."/>
            <person name="Calteau A."/>
            <person name="Cai F."/>
            <person name="Tandeau de Marsac N."/>
            <person name="Rippka R."/>
            <person name="Herdman M."/>
            <person name="Sivonen K."/>
            <person name="Coursin T."/>
            <person name="Laurent T."/>
            <person name="Goodwin L."/>
            <person name="Nolan M."/>
            <person name="Davenport K.W."/>
            <person name="Han C.S."/>
            <person name="Rubin E.M."/>
            <person name="Eisen J.A."/>
            <person name="Woyke T."/>
            <person name="Gugger M."/>
            <person name="Kerfeld C.A."/>
        </authorList>
    </citation>
    <scope>NUCLEOTIDE SEQUENCE [LARGE SCALE GENOMIC DNA]</scope>
    <source>
        <strain evidence="2">ATCC 27899 / PCC 7122</strain>
    </source>
</reference>
<gene>
    <name evidence="1" type="ordered locus">Anacy_1400</name>
</gene>
<dbReference type="AlphaFoldDB" id="K9ZCK7"/>
<evidence type="ECO:0000313" key="1">
    <source>
        <dbReference type="EMBL" id="AFZ56911.1"/>
    </source>
</evidence>
<dbReference type="HOGENOM" id="CLU_2663020_0_0_3"/>
<keyword evidence="2" id="KW-1185">Reference proteome</keyword>
<dbReference type="PATRIC" id="fig|272123.3.peg.1532"/>
<dbReference type="STRING" id="272123.Anacy_1400"/>
<name>K9ZCK7_ANACC</name>
<protein>
    <submittedName>
        <fullName evidence="1">Uncharacterized protein</fullName>
    </submittedName>
</protein>
<sequence>MIEQILETQIIICHSLSEDEIQDLIMREEISSLATQRFIKGEISFRDFLEFMEIAGINIDDYLQLANDNAQSIGF</sequence>
<dbReference type="OrthoDB" id="517543at2"/>
<dbReference type="RefSeq" id="WP_015213562.1">
    <property type="nucleotide sequence ID" value="NC_019771.1"/>
</dbReference>